<dbReference type="AlphaFoldDB" id="A0A9N9HTU0"/>
<evidence type="ECO:0000313" key="2">
    <source>
        <dbReference type="Proteomes" id="UP000789396"/>
    </source>
</evidence>
<dbReference type="EMBL" id="CAJVPZ010021254">
    <property type="protein sequence ID" value="CAG8705484.1"/>
    <property type="molecule type" value="Genomic_DNA"/>
</dbReference>
<keyword evidence="2" id="KW-1185">Reference proteome</keyword>
<sequence length="53" mass="5606">NDSGVTIVDDGAKCRFNEDVPETCVSNIKASDCYCITCSESLDCGSNSCEYSG</sequence>
<organism evidence="1 2">
    <name type="scientific">Racocetra fulgida</name>
    <dbReference type="NCBI Taxonomy" id="60492"/>
    <lineage>
        <taxon>Eukaryota</taxon>
        <taxon>Fungi</taxon>
        <taxon>Fungi incertae sedis</taxon>
        <taxon>Mucoromycota</taxon>
        <taxon>Glomeromycotina</taxon>
        <taxon>Glomeromycetes</taxon>
        <taxon>Diversisporales</taxon>
        <taxon>Gigasporaceae</taxon>
        <taxon>Racocetra</taxon>
    </lineage>
</organism>
<name>A0A9N9HTU0_9GLOM</name>
<accession>A0A9N9HTU0</accession>
<reference evidence="1" key="1">
    <citation type="submission" date="2021-06" db="EMBL/GenBank/DDBJ databases">
        <authorList>
            <person name="Kallberg Y."/>
            <person name="Tangrot J."/>
            <person name="Rosling A."/>
        </authorList>
    </citation>
    <scope>NUCLEOTIDE SEQUENCE</scope>
    <source>
        <strain evidence="1">IN212</strain>
    </source>
</reference>
<gene>
    <name evidence="1" type="ORF">RFULGI_LOCUS10592</name>
</gene>
<feature type="non-terminal residue" evidence="1">
    <location>
        <position position="1"/>
    </location>
</feature>
<proteinExistence type="predicted"/>
<evidence type="ECO:0000313" key="1">
    <source>
        <dbReference type="EMBL" id="CAG8705484.1"/>
    </source>
</evidence>
<protein>
    <submittedName>
        <fullName evidence="1">19413_t:CDS:1</fullName>
    </submittedName>
</protein>
<comment type="caution">
    <text evidence="1">The sequence shown here is derived from an EMBL/GenBank/DDBJ whole genome shotgun (WGS) entry which is preliminary data.</text>
</comment>
<dbReference type="Proteomes" id="UP000789396">
    <property type="component" value="Unassembled WGS sequence"/>
</dbReference>
<feature type="non-terminal residue" evidence="1">
    <location>
        <position position="53"/>
    </location>
</feature>